<evidence type="ECO:0000259" key="5">
    <source>
        <dbReference type="PROSITE" id="PS50166"/>
    </source>
</evidence>
<evidence type="ECO:0000256" key="1">
    <source>
        <dbReference type="ARBA" id="ARBA00004123"/>
    </source>
</evidence>
<feature type="domain" description="Importin N-terminal" evidence="5">
    <location>
        <begin position="19"/>
        <end position="95"/>
    </location>
</feature>
<dbReference type="Gene3D" id="1.25.10.10">
    <property type="entry name" value="Leucine-rich Repeat Variant"/>
    <property type="match status" value="1"/>
</dbReference>
<dbReference type="Pfam" id="PF03810">
    <property type="entry name" value="IBN_N"/>
    <property type="match status" value="1"/>
</dbReference>
<keyword evidence="7" id="KW-1185">Reference proteome</keyword>
<dbReference type="GO" id="GO:0005829">
    <property type="term" value="C:cytosol"/>
    <property type="evidence" value="ECO:0007669"/>
    <property type="project" value="TreeGrafter"/>
</dbReference>
<dbReference type="PANTHER" id="PTHR10997:SF9">
    <property type="entry name" value="IMPORTIN-9"/>
    <property type="match status" value="1"/>
</dbReference>
<dbReference type="InterPro" id="IPR013598">
    <property type="entry name" value="Exportin-1/Importin-b-like"/>
</dbReference>
<dbReference type="OrthoDB" id="431626at2759"/>
<reference evidence="6" key="1">
    <citation type="submission" date="2020-06" db="EMBL/GenBank/DDBJ databases">
        <title>Genomes of multiple members of Pneumocystis genus reveal paths to human pathogen Pneumocystis jirovecii.</title>
        <authorList>
            <person name="Cisse O.H."/>
            <person name="Ma L."/>
            <person name="Dekker J."/>
            <person name="Khil P."/>
            <person name="Jo J."/>
            <person name="Brenchley J."/>
            <person name="Blair R."/>
            <person name="Pahar B."/>
            <person name="Chabe M."/>
            <person name="Van Rompay K.A."/>
            <person name="Keesler R."/>
            <person name="Sukura A."/>
            <person name="Hirsch V."/>
            <person name="Kutty G."/>
            <person name="Liu Y."/>
            <person name="Peng L."/>
            <person name="Chen J."/>
            <person name="Song J."/>
            <person name="Weissenbacher-Lang C."/>
            <person name="Xu J."/>
            <person name="Upham N.S."/>
            <person name="Stajich J.E."/>
            <person name="Cuomo C.A."/>
            <person name="Cushion M.T."/>
            <person name="Kovacs J.A."/>
        </authorList>
    </citation>
    <scope>NUCLEOTIDE SEQUENCE</scope>
    <source>
        <strain evidence="6">2A</strain>
    </source>
</reference>
<dbReference type="SMART" id="SM00913">
    <property type="entry name" value="IBN_N"/>
    <property type="match status" value="1"/>
</dbReference>
<evidence type="ECO:0000313" key="6">
    <source>
        <dbReference type="EMBL" id="QSL66701.1"/>
    </source>
</evidence>
<dbReference type="InterPro" id="IPR001494">
    <property type="entry name" value="Importin-beta_N"/>
</dbReference>
<keyword evidence="3" id="KW-0653">Protein transport</keyword>
<evidence type="ECO:0000256" key="3">
    <source>
        <dbReference type="ARBA" id="ARBA00022927"/>
    </source>
</evidence>
<dbReference type="SUPFAM" id="SSF48371">
    <property type="entry name" value="ARM repeat"/>
    <property type="match status" value="1"/>
</dbReference>
<dbReference type="InterPro" id="IPR011989">
    <property type="entry name" value="ARM-like"/>
</dbReference>
<comment type="subcellular location">
    <subcellularLocation>
        <location evidence="1">Nucleus</location>
    </subcellularLocation>
</comment>
<evidence type="ECO:0000256" key="4">
    <source>
        <dbReference type="ARBA" id="ARBA00023242"/>
    </source>
</evidence>
<dbReference type="InterPro" id="IPR056840">
    <property type="entry name" value="HEAT_IPO9_central"/>
</dbReference>
<evidence type="ECO:0000256" key="2">
    <source>
        <dbReference type="ARBA" id="ARBA00022448"/>
    </source>
</evidence>
<dbReference type="PANTHER" id="PTHR10997">
    <property type="entry name" value="IMPORTIN-7, 8, 11"/>
    <property type="match status" value="1"/>
</dbReference>
<gene>
    <name evidence="6" type="ORF">MERGE_001085</name>
</gene>
<keyword evidence="4" id="KW-0539">Nucleus</keyword>
<dbReference type="GO" id="GO:0006606">
    <property type="term" value="P:protein import into nucleus"/>
    <property type="evidence" value="ECO:0007669"/>
    <property type="project" value="TreeGrafter"/>
</dbReference>
<protein>
    <recommendedName>
        <fullName evidence="5">Importin N-terminal domain-containing protein</fullName>
    </recommendedName>
</protein>
<dbReference type="InterPro" id="IPR016024">
    <property type="entry name" value="ARM-type_fold"/>
</dbReference>
<keyword evidence="2" id="KW-0813">Transport</keyword>
<accession>A0A899FY33</accession>
<proteinExistence type="predicted"/>
<sequence length="1431" mass="165321">MEQLISFCQSADAFVRKQAEDELKILEDTQEYPVCLINISASSAVRGYLRQASLLILKKYVLNHWSPVFQDFYGFIVNQDTKNRVRRLLLELLSSELRIVRNTAAHVISKIAAVDWPDEWPDLLDNIFFKLSQDPRVETYGGLKVLKELVDNALTSEQFFSISLCLTRFLYEICINESYSFRTRAQSLSVFKSCLDSLEMIKDAHSETINSFVMETLHSWMNLFIAIISKNIVKTLNYDFILFKLNVMKILYKLHQTFSYLLTKYLPDIFEALWIEIEQMKEIYSEHYILNLCESNEENDSDSELINLPTLLTEELSFVQISLKDKTVQKKKNLEDCSKDSMLNKIIDVSIFYSQLSLSQEREFIDNSNSFIEDELNENTRYTLRQISADLVEELGNFNLISTSKILIEKLELMISGLDLGWRYNEAILFLVSRVVENFDISIKRNIAAFSLSFYNIEKPPELLRARAILILGQLSAALNNDELSTIFSNCISMIFSKSIGAIKLSAFKTIQRLCVSLPLEYLRPFQLRIIDTIEFYIPQVHSESLILLLEVLFLSVKIDRDSILHSKPHIISILFKVIVHNLGDPYLIGIVQDIFEDLAKNVSNLSAFCDIILVPLKELLSTKIYDASETQLTEVAFDVLCSVIKGGSSSLFIEFLQEIVPGLLYIMKNSDSNEVLQSAEEVLRQIILKGYDKLISLKSETGISIFDEIVNILWILLEKSVSESVNFFFRPLAGERFRDYLPGFLQAIVIRLTYPSSPRFCQELLLIFAHLIINQTKVVVDFLYNIRINEVTGLEILLKSWCENIDIMHGYRNIRTSSVALINLFMLQDQRFSDIIVKGDLIINESDEIITRSKAKLNSEKYTFISFLVKVIKILLKELSSFIEIDDKKSIQVSKADLSEDDDEYEDDLDSNTYNAYETDALFNNDDSIDDPLNDLDLQKFLVDFFKNVISNNINDIKSMASYLTQEECIFQLIGIINITRKNYQKINIQRIRHQIIKRIKNWRSSILKFKKRSFSFSSRSYLYSPEPSEQNNKEFPVNDVFRSNTATSFISGLSTNTYCSSRTYKIDGFKIFKSRPPVYLKGSIISTEKPFPIDAELRRNSQDSYISSLADEMNTAEIRILLERDQRRRKKNKTSRKRLSMGFEKEHDLTINTLLNRKIVDDVVPSQLQAERQGFNLISESRRNSVESSFKFNNSNMPSVQNSNHSQIYYHKNINHNTALNFMSNNYNNQQKNKETALFSGKNTSLETINELDEQKDHSFIVNQDLIVYLDNRSSQESQLDSTHQDLSSFNDSIQNKLEKKKDHMFHPLFSSQSRLSQQAVHPVEMNQHLEILEKNSIRESFAQTTDINLKTDDMENCSLPTVFDSPFTTISSHESDESSLQTLISKNLSHIPNNYESSKNVYSYITDNFSELFALYNEVDFTPNTFLD</sequence>
<dbReference type="GO" id="GO:0005635">
    <property type="term" value="C:nuclear envelope"/>
    <property type="evidence" value="ECO:0007669"/>
    <property type="project" value="TreeGrafter"/>
</dbReference>
<organism evidence="6 7">
    <name type="scientific">Pneumocystis wakefieldiae</name>
    <dbReference type="NCBI Taxonomy" id="38082"/>
    <lineage>
        <taxon>Eukaryota</taxon>
        <taxon>Fungi</taxon>
        <taxon>Dikarya</taxon>
        <taxon>Ascomycota</taxon>
        <taxon>Taphrinomycotina</taxon>
        <taxon>Pneumocystomycetes</taxon>
        <taxon>Pneumocystaceae</taxon>
        <taxon>Pneumocystis</taxon>
    </lineage>
</organism>
<name>A0A899FY33_9ASCO</name>
<dbReference type="Pfam" id="PF25018">
    <property type="entry name" value="HEAT_IPO9_c"/>
    <property type="match status" value="1"/>
</dbReference>
<dbReference type="Pfam" id="PF08389">
    <property type="entry name" value="Xpo1"/>
    <property type="match status" value="1"/>
</dbReference>
<dbReference type="GO" id="GO:0031267">
    <property type="term" value="F:small GTPase binding"/>
    <property type="evidence" value="ECO:0007669"/>
    <property type="project" value="InterPro"/>
</dbReference>
<dbReference type="PROSITE" id="PS50166">
    <property type="entry name" value="IMPORTIN_B_NT"/>
    <property type="match status" value="1"/>
</dbReference>
<evidence type="ECO:0000313" key="7">
    <source>
        <dbReference type="Proteomes" id="UP000663699"/>
    </source>
</evidence>
<dbReference type="EMBL" id="CP054544">
    <property type="protein sequence ID" value="QSL66701.1"/>
    <property type="molecule type" value="Genomic_DNA"/>
</dbReference>
<dbReference type="Proteomes" id="UP000663699">
    <property type="component" value="Chromosome 13"/>
</dbReference>